<evidence type="ECO:0000256" key="1">
    <source>
        <dbReference type="SAM" id="MobiDB-lite"/>
    </source>
</evidence>
<protein>
    <submittedName>
        <fullName evidence="5">EOG090X0464</fullName>
    </submittedName>
</protein>
<feature type="region of interest" description="Disordered" evidence="1">
    <location>
        <begin position="1"/>
        <end position="35"/>
    </location>
</feature>
<dbReference type="PANTHER" id="PTHR23099">
    <property type="entry name" value="TRANSCRIPTIONAL REGULATOR"/>
    <property type="match status" value="1"/>
</dbReference>
<feature type="compositionally biased region" description="Acidic residues" evidence="1">
    <location>
        <begin position="235"/>
        <end position="244"/>
    </location>
</feature>
<dbReference type="CDD" id="cd00084">
    <property type="entry name" value="HMG-box_SF"/>
    <property type="match status" value="1"/>
</dbReference>
<evidence type="ECO:0000313" key="4">
    <source>
        <dbReference type="EMBL" id="SVE86678.1"/>
    </source>
</evidence>
<feature type="region of interest" description="Disordered" evidence="1">
    <location>
        <begin position="226"/>
        <end position="246"/>
    </location>
</feature>
<dbReference type="SMART" id="SM00731">
    <property type="entry name" value="SprT"/>
    <property type="match status" value="1"/>
</dbReference>
<dbReference type="EMBL" id="LR017686">
    <property type="protein sequence ID" value="SVE87305.1"/>
    <property type="molecule type" value="mRNA"/>
</dbReference>
<feature type="compositionally biased region" description="Polar residues" evidence="1">
    <location>
        <begin position="21"/>
        <end position="32"/>
    </location>
</feature>
<dbReference type="Pfam" id="PF17283">
    <property type="entry name" value="Zn_ribbon_SprT"/>
    <property type="match status" value="1"/>
</dbReference>
<dbReference type="InterPro" id="IPR035240">
    <property type="entry name" value="SprT_Zn_ribbon"/>
</dbReference>
<feature type="region of interest" description="Disordered" evidence="1">
    <location>
        <begin position="541"/>
        <end position="561"/>
    </location>
</feature>
<dbReference type="GO" id="GO:0005634">
    <property type="term" value="C:nucleus"/>
    <property type="evidence" value="ECO:0007669"/>
    <property type="project" value="UniProtKB-ARBA"/>
</dbReference>
<dbReference type="EMBL" id="LR016431">
    <property type="protein sequence ID" value="SVE86050.1"/>
    <property type="molecule type" value="mRNA"/>
</dbReference>
<dbReference type="GO" id="GO:0006974">
    <property type="term" value="P:DNA damage response"/>
    <property type="evidence" value="ECO:0007669"/>
    <property type="project" value="UniProtKB-ARBA"/>
</dbReference>
<evidence type="ECO:0000313" key="3">
    <source>
        <dbReference type="EMBL" id="SVE86050.1"/>
    </source>
</evidence>
<dbReference type="InterPro" id="IPR036910">
    <property type="entry name" value="HMG_box_dom_sf"/>
</dbReference>
<dbReference type="Pfam" id="PF10263">
    <property type="entry name" value="SprT-like"/>
    <property type="match status" value="1"/>
</dbReference>
<sequence length="606" mass="68089">MSSDDDSFLMTMRRKKKVPSAASNTTPVQPTRDNACKLSLTRHKKAKENKDPFMTPETASKQKVSAAFIFSSCKKKPLTTNNCLPGHTILVDDSSDEELIRCDSSTDVANQNAETVDESLVEYSLIRKWLQNAEESSTPADDSDVESNSFDENSRKNCQIFDRVCKLTNLKLNRQASSRNPGDNTVVLSSDDEIRAELGSTLDDSFDSQCVTTSLQERLAVLERPTQHVAKSTSEEDEEIESEDSLTISRSYKKPLVALHISSDEEIPSSPEIKRPQAVLGIFPRKNHSPAPVAIPESESELEDVFSSLTINESPARTIKLKKVIKPRQKRNVKCPTICKQPPYESQRSFLASLSPEVPQDCRHADAIPYIKNFRKNRDELTNRLFKIFNEGIFNSHFQAEFSITWNSRLTRTAGYCRHFTKRENGSAATTFESRIELSVKVVDTPCRLRDTLVHELCHAATWMIDNCRGGHGPVWRKWANRALKIFPELPPITRCHNYEISFKFYYNCVRCKYSVGRHSKSIDTTTHVCPLCKGQLQISQEPSSSGASKEEGATAKPKTPRTPNAFALFVKENYGAVKSSRADLPHAAVMKLLSAKFAESKLKLV</sequence>
<organism evidence="5">
    <name type="scientific">Daphnia similis</name>
    <dbReference type="NCBI Taxonomy" id="35528"/>
    <lineage>
        <taxon>Eukaryota</taxon>
        <taxon>Metazoa</taxon>
        <taxon>Ecdysozoa</taxon>
        <taxon>Arthropoda</taxon>
        <taxon>Crustacea</taxon>
        <taxon>Branchiopoda</taxon>
        <taxon>Diplostraca</taxon>
        <taxon>Cladocera</taxon>
        <taxon>Anomopoda</taxon>
        <taxon>Daphniidae</taxon>
        <taxon>Daphnia</taxon>
        <taxon>Daphnia similis group</taxon>
    </lineage>
</organism>
<reference evidence="5" key="1">
    <citation type="submission" date="2018-08" db="EMBL/GenBank/DDBJ databases">
        <authorList>
            <person name="Cornetti L."/>
        </authorList>
    </citation>
    <scope>NUCLEOTIDE SEQUENCE</scope>
    <source>
        <strain evidence="3">IL-B-3</strain>
        <strain evidence="4">IL-KYN-4</strain>
        <strain evidence="5">IL-NS-13</strain>
    </source>
</reference>
<dbReference type="AlphaFoldDB" id="A0A4Y7N3D9"/>
<evidence type="ECO:0000313" key="5">
    <source>
        <dbReference type="EMBL" id="SVE87305.1"/>
    </source>
</evidence>
<dbReference type="SUPFAM" id="SSF47095">
    <property type="entry name" value="HMG-box"/>
    <property type="match status" value="1"/>
</dbReference>
<proteinExistence type="evidence at transcript level"/>
<dbReference type="InterPro" id="IPR006640">
    <property type="entry name" value="SprT-like_domain"/>
</dbReference>
<gene>
    <name evidence="5" type="primary">EOG090X0464</name>
</gene>
<dbReference type="EMBL" id="LR017059">
    <property type="protein sequence ID" value="SVE86678.1"/>
    <property type="molecule type" value="mRNA"/>
</dbReference>
<dbReference type="PANTHER" id="PTHR23099:SF0">
    <property type="entry name" value="GERM CELL NUCLEAR ACIDIC PROTEIN"/>
    <property type="match status" value="1"/>
</dbReference>
<feature type="domain" description="SprT-like" evidence="2">
    <location>
        <begin position="379"/>
        <end position="540"/>
    </location>
</feature>
<name>A0A4Y7N3D9_9CRUS</name>
<evidence type="ECO:0000259" key="2">
    <source>
        <dbReference type="SMART" id="SM00731"/>
    </source>
</evidence>
<accession>A0A4Y7N3D9</accession>